<dbReference type="InterPro" id="IPR002227">
    <property type="entry name" value="Tyrosinase_Cu-bd"/>
</dbReference>
<dbReference type="AlphaFoldDB" id="A0AAV9ULA6"/>
<keyword evidence="6" id="KW-0186">Copper</keyword>
<feature type="compositionally biased region" description="Low complexity" evidence="11">
    <location>
        <begin position="455"/>
        <end position="508"/>
    </location>
</feature>
<comment type="catalytic activity">
    <reaction evidence="10">
        <text>L-tyrosine + O2 = L-dopaquinone + H2O</text>
        <dbReference type="Rhea" id="RHEA:18117"/>
        <dbReference type="ChEBI" id="CHEBI:15377"/>
        <dbReference type="ChEBI" id="CHEBI:15379"/>
        <dbReference type="ChEBI" id="CHEBI:57924"/>
        <dbReference type="ChEBI" id="CHEBI:58315"/>
        <dbReference type="EC" id="1.14.18.1"/>
    </reaction>
</comment>
<proteinExistence type="inferred from homology"/>
<evidence type="ECO:0000256" key="5">
    <source>
        <dbReference type="ARBA" id="ARBA00023002"/>
    </source>
</evidence>
<keyword evidence="12" id="KW-0732">Signal</keyword>
<accession>A0AAV9ULA6</accession>
<dbReference type="GO" id="GO:0042438">
    <property type="term" value="P:melanin biosynthetic process"/>
    <property type="evidence" value="ECO:0007669"/>
    <property type="project" value="UniProtKB-KW"/>
</dbReference>
<gene>
    <name evidence="14" type="ORF">TWF696_007533</name>
</gene>
<keyword evidence="15" id="KW-1185">Reference proteome</keyword>
<dbReference type="PROSITE" id="PS00497">
    <property type="entry name" value="TYROSINASE_1"/>
    <property type="match status" value="1"/>
</dbReference>
<evidence type="ECO:0000256" key="8">
    <source>
        <dbReference type="ARBA" id="ARBA00023101"/>
    </source>
</evidence>
<comment type="similarity">
    <text evidence="2">Belongs to the tyrosinase family.</text>
</comment>
<evidence type="ECO:0000256" key="11">
    <source>
        <dbReference type="SAM" id="MobiDB-lite"/>
    </source>
</evidence>
<dbReference type="PRINTS" id="PR00092">
    <property type="entry name" value="TYROSINASE"/>
</dbReference>
<evidence type="ECO:0000256" key="4">
    <source>
        <dbReference type="ARBA" id="ARBA00022723"/>
    </source>
</evidence>
<dbReference type="Gene3D" id="1.10.1280.10">
    <property type="entry name" value="Di-copper center containing domain from catechol oxidase"/>
    <property type="match status" value="1"/>
</dbReference>
<feature type="compositionally biased region" description="Polar residues" evidence="11">
    <location>
        <begin position="368"/>
        <end position="390"/>
    </location>
</feature>
<keyword evidence="5" id="KW-0560">Oxidoreductase</keyword>
<dbReference type="SUPFAM" id="SSF48056">
    <property type="entry name" value="Di-copper centre-containing domain"/>
    <property type="match status" value="1"/>
</dbReference>
<dbReference type="Proteomes" id="UP001375240">
    <property type="component" value="Unassembled WGS sequence"/>
</dbReference>
<comment type="cofactor">
    <cofactor evidence="1">
        <name>Cu(2+)</name>
        <dbReference type="ChEBI" id="CHEBI:29036"/>
    </cofactor>
</comment>
<protein>
    <recommendedName>
        <fullName evidence="3">tyrosinase</fullName>
        <ecNumber evidence="3">1.14.18.1</ecNumber>
    </recommendedName>
</protein>
<dbReference type="Gene3D" id="2.60.310.20">
    <property type="match status" value="1"/>
</dbReference>
<reference evidence="14 15" key="1">
    <citation type="submission" date="2019-10" db="EMBL/GenBank/DDBJ databases">
        <authorList>
            <person name="Palmer J.M."/>
        </authorList>
    </citation>
    <scope>NUCLEOTIDE SEQUENCE [LARGE SCALE GENOMIC DNA]</scope>
    <source>
        <strain evidence="14 15">TWF696</strain>
    </source>
</reference>
<evidence type="ECO:0000256" key="7">
    <source>
        <dbReference type="ARBA" id="ARBA00023033"/>
    </source>
</evidence>
<dbReference type="GO" id="GO:0046872">
    <property type="term" value="F:metal ion binding"/>
    <property type="evidence" value="ECO:0007669"/>
    <property type="project" value="UniProtKB-KW"/>
</dbReference>
<dbReference type="PANTHER" id="PTHR11474">
    <property type="entry name" value="TYROSINASE FAMILY MEMBER"/>
    <property type="match status" value="1"/>
</dbReference>
<dbReference type="Pfam" id="PF18132">
    <property type="entry name" value="Tyrosinase_C"/>
    <property type="match status" value="1"/>
</dbReference>
<evidence type="ECO:0000256" key="2">
    <source>
        <dbReference type="ARBA" id="ARBA00009928"/>
    </source>
</evidence>
<dbReference type="Pfam" id="PF00264">
    <property type="entry name" value="Tyrosinase"/>
    <property type="match status" value="1"/>
</dbReference>
<dbReference type="EMBL" id="JAVHNQ010000006">
    <property type="protein sequence ID" value="KAK6343879.1"/>
    <property type="molecule type" value="Genomic_DNA"/>
</dbReference>
<dbReference type="InterPro" id="IPR050316">
    <property type="entry name" value="Tyrosinase/Hemocyanin"/>
</dbReference>
<evidence type="ECO:0000256" key="1">
    <source>
        <dbReference type="ARBA" id="ARBA00001973"/>
    </source>
</evidence>
<dbReference type="GO" id="GO:0004503">
    <property type="term" value="F:tyrosinase activity"/>
    <property type="evidence" value="ECO:0007669"/>
    <property type="project" value="UniProtKB-EC"/>
</dbReference>
<keyword evidence="8" id="KW-0470">Melanin biosynthesis</keyword>
<name>A0AAV9ULA6_9PEZI</name>
<feature type="region of interest" description="Disordered" evidence="11">
    <location>
        <begin position="368"/>
        <end position="391"/>
    </location>
</feature>
<evidence type="ECO:0000256" key="3">
    <source>
        <dbReference type="ARBA" id="ARBA00011906"/>
    </source>
</evidence>
<dbReference type="PANTHER" id="PTHR11474:SF76">
    <property type="entry name" value="SHKT DOMAIN-CONTAINING PROTEIN"/>
    <property type="match status" value="1"/>
</dbReference>
<feature type="chain" id="PRO_5043956566" description="tyrosinase" evidence="12">
    <location>
        <begin position="23"/>
        <end position="791"/>
    </location>
</feature>
<feature type="compositionally biased region" description="Basic and acidic residues" evidence="11">
    <location>
        <begin position="511"/>
        <end position="524"/>
    </location>
</feature>
<evidence type="ECO:0000256" key="9">
    <source>
        <dbReference type="ARBA" id="ARBA00048233"/>
    </source>
</evidence>
<feature type="signal peptide" evidence="12">
    <location>
        <begin position="1"/>
        <end position="22"/>
    </location>
</feature>
<evidence type="ECO:0000313" key="14">
    <source>
        <dbReference type="EMBL" id="KAK6343879.1"/>
    </source>
</evidence>
<evidence type="ECO:0000256" key="12">
    <source>
        <dbReference type="SAM" id="SignalP"/>
    </source>
</evidence>
<keyword evidence="7" id="KW-0503">Monooxygenase</keyword>
<dbReference type="InterPro" id="IPR041640">
    <property type="entry name" value="Tyrosinase_C"/>
</dbReference>
<evidence type="ECO:0000259" key="13">
    <source>
        <dbReference type="PROSITE" id="PS00497"/>
    </source>
</evidence>
<evidence type="ECO:0000256" key="10">
    <source>
        <dbReference type="ARBA" id="ARBA00048881"/>
    </source>
</evidence>
<sequence>MVRISTLFSAAAAVAAVGQVGASPLKFGLDAFEGNVVKSELAKRAVVLSTLTNNGIQPIQEGQQAPLRKEIRELQKDSEGFNLYVLALASLMAKPQSDVTSFFQIGGIHGRPFITWDGVRGGNNNGGYCTHADILFLTWHRPYLALYEAALYAEVQKIAAQFPEGSKDRAAAKDWRMPYWDWLSNNFAVPDVVGTPQIQVRDPTKGTVTINNPLYSYTYKFSNTREQQEQFPDPPFNNVRQTSRVPNSRLNQQFANIGTNLRNRVYNLLTTYTEFSSFSNKGTTMAVDGQLDSLESVHDVIHATVGGNTGEMAYVDYAAMDNMFWLHHTNIDRLFAMWQGIRGDTQGSYLTPNDNFVNQFGTFSIPSNTRENSRTGLSPFRKSNNNNDFYTSEDVKSTKQFGYVYPETDDFGKPKDNFSAWVISQVNAMYGAGSPAGVLTSVSSITASMSSTIATSATTSPNNLPTTSTSATTLSTATSSSVNVPPVVESPPARGVSPTPNVPVVTPTPNRPDRDDRNRDDRNRGPQNGNRESCESIPWYRWIFVGRVDCWKNWWERRTGNDENDNRRRFEFPETVGDAIDNIGDVIDNIGDTVDNIGNAIGDIIDKTIDRVPHIIDAVKHAKSLINGDNQYIEYIAQVKTENNALKGTYTVYLFLGEYDANKPANWATEQNLVGTHCAFSNLGGGHQYTGSGSVPLTLAIMNQVVAGKIANLGREAVVPYLQKNLRWEVATAGGEAVPTKDVQGLKVSIASSDVKLPCVEGALPIWGKAKTEYGVTEGKDGGLCAGETMI</sequence>
<organism evidence="14 15">
    <name type="scientific">Orbilia brochopaga</name>
    <dbReference type="NCBI Taxonomy" id="3140254"/>
    <lineage>
        <taxon>Eukaryota</taxon>
        <taxon>Fungi</taxon>
        <taxon>Dikarya</taxon>
        <taxon>Ascomycota</taxon>
        <taxon>Pezizomycotina</taxon>
        <taxon>Orbiliomycetes</taxon>
        <taxon>Orbiliales</taxon>
        <taxon>Orbiliaceae</taxon>
        <taxon>Orbilia</taxon>
    </lineage>
</organism>
<dbReference type="EC" id="1.14.18.1" evidence="3"/>
<dbReference type="InterPro" id="IPR008922">
    <property type="entry name" value="Di-copper_centre_dom_sf"/>
</dbReference>
<evidence type="ECO:0000313" key="15">
    <source>
        <dbReference type="Proteomes" id="UP001375240"/>
    </source>
</evidence>
<evidence type="ECO:0000256" key="6">
    <source>
        <dbReference type="ARBA" id="ARBA00023008"/>
    </source>
</evidence>
<feature type="region of interest" description="Disordered" evidence="11">
    <location>
        <begin position="455"/>
        <end position="532"/>
    </location>
</feature>
<comment type="caution">
    <text evidence="14">The sequence shown here is derived from an EMBL/GenBank/DDBJ whole genome shotgun (WGS) entry which is preliminary data.</text>
</comment>
<comment type="catalytic activity">
    <reaction evidence="9">
        <text>2 L-dopa + O2 = 2 L-dopaquinone + 2 H2O</text>
        <dbReference type="Rhea" id="RHEA:34287"/>
        <dbReference type="ChEBI" id="CHEBI:15377"/>
        <dbReference type="ChEBI" id="CHEBI:15379"/>
        <dbReference type="ChEBI" id="CHEBI:57504"/>
        <dbReference type="ChEBI" id="CHEBI:57924"/>
        <dbReference type="EC" id="1.14.18.1"/>
    </reaction>
</comment>
<feature type="domain" description="Tyrosinase copper-binding" evidence="13">
    <location>
        <begin position="131"/>
        <end position="148"/>
    </location>
</feature>
<keyword evidence="4" id="KW-0479">Metal-binding</keyword>